<evidence type="ECO:0000313" key="1">
    <source>
        <dbReference type="EMBL" id="QKN24602.1"/>
    </source>
</evidence>
<dbReference type="AlphaFoldDB" id="A0A859DUK1"/>
<dbReference type="EMBL" id="CP046051">
    <property type="protein sequence ID" value="QKN24602.1"/>
    <property type="molecule type" value="Genomic_DNA"/>
</dbReference>
<organism evidence="1 2">
    <name type="scientific">Caproicibacterium lactatifermentans</name>
    <dbReference type="NCBI Taxonomy" id="2666138"/>
    <lineage>
        <taxon>Bacteria</taxon>
        <taxon>Bacillati</taxon>
        <taxon>Bacillota</taxon>
        <taxon>Clostridia</taxon>
        <taxon>Eubacteriales</taxon>
        <taxon>Oscillospiraceae</taxon>
        <taxon>Caproicibacterium</taxon>
    </lineage>
</organism>
<dbReference type="Proteomes" id="UP000501316">
    <property type="component" value="Chromosome"/>
</dbReference>
<dbReference type="KEGG" id="clf:GJQ69_09030"/>
<evidence type="ECO:0000313" key="2">
    <source>
        <dbReference type="Proteomes" id="UP000501316"/>
    </source>
</evidence>
<sequence>MIILSEQRGTLHPETKSLRTQARALIEKDSDNSLAAHWCIILATYPIFVDVSRIIGKLSEFEKEFTLQQLKQKIFDEWGERATLFHSIDKIIATMKAIGALKAEKPGRYTIVKHEVRDDKVNALLASAGMTVEDKGNFTLQDLREMGYMFPFQYQIEREMLMMNDTFTITNIAGEMIVSLTASL</sequence>
<name>A0A859DUK1_9FIRM</name>
<dbReference type="RefSeq" id="WP_174193555.1">
    <property type="nucleotide sequence ID" value="NZ_CP046051.1"/>
</dbReference>
<protein>
    <submittedName>
        <fullName evidence="1">Uncharacterized protein</fullName>
    </submittedName>
</protein>
<gene>
    <name evidence="1" type="ORF">GJQ69_09030</name>
</gene>
<proteinExistence type="predicted"/>
<reference evidence="1 2" key="1">
    <citation type="submission" date="2019-11" db="EMBL/GenBank/DDBJ databases">
        <authorList>
            <person name="Ren C."/>
            <person name="Wang H."/>
            <person name="Xu Y."/>
        </authorList>
    </citation>
    <scope>NUCLEOTIDE SEQUENCE [LARGE SCALE GENOMIC DNA]</scope>
    <source>
        <strain evidence="1 2">LBM 19010</strain>
    </source>
</reference>
<accession>A0A859DUK1</accession>